<dbReference type="Gene3D" id="3.20.20.450">
    <property type="entry name" value="EAL domain"/>
    <property type="match status" value="1"/>
</dbReference>
<proteinExistence type="predicted"/>
<comment type="caution">
    <text evidence="2">The sequence shown here is derived from an EMBL/GenBank/DDBJ whole genome shotgun (WGS) entry which is preliminary data.</text>
</comment>
<protein>
    <recommendedName>
        <fullName evidence="1">EAL domain-containing protein</fullName>
    </recommendedName>
</protein>
<dbReference type="PANTHER" id="PTHR44757:SF2">
    <property type="entry name" value="BIOFILM ARCHITECTURE MAINTENANCE PROTEIN MBAA"/>
    <property type="match status" value="1"/>
</dbReference>
<evidence type="ECO:0000313" key="3">
    <source>
        <dbReference type="Proteomes" id="UP001143349"/>
    </source>
</evidence>
<sequence length="428" mass="46321">MGYGIAAATEWPTWPVWGQASGQGVQRFALVLRVTNPEYLPGGAGSALSRQIRDQLRSRLVAELGLSLHSSCDDGDEICGLVADPGPQAGQGLLLRLRAICSERIYLPGVSLYPMVQGVIVADPFGCHESTALYAHGRVVLDGSSPHTLSSHIRLVDMEGQEGRAYPVLAGDDQISLQFQPQICCTTGSVLALKVLPRIHLVREVGQGRNLTGILPRLDDNRQLRITTALLREACASLRGWDRMGRYVPCLSLALPDRILASPSVVEVILAQLERHDLSPHRLEIEVIEPVGKGATQAVVAANLQELRRAGCQLGLGEFGTGMTRPDNLRHHGFHRVRVGRSFVAGCDHRGDQQRTLLAITALARHLGLQVIADGVSTRDERSFLSQIGVDGVQGPAVFLPLSAEEVDDLLLHRGFAACFSPKVWGRA</sequence>
<dbReference type="PANTHER" id="PTHR44757">
    <property type="entry name" value="DIGUANYLATE CYCLASE DGCP"/>
    <property type="match status" value="1"/>
</dbReference>
<dbReference type="SUPFAM" id="SSF141868">
    <property type="entry name" value="EAL domain-like"/>
    <property type="match status" value="1"/>
</dbReference>
<feature type="domain" description="EAL" evidence="1">
    <location>
        <begin position="158"/>
        <end position="415"/>
    </location>
</feature>
<dbReference type="Proteomes" id="UP001143349">
    <property type="component" value="Unassembled WGS sequence"/>
</dbReference>
<reference evidence="2" key="1">
    <citation type="journal article" date="2014" name="Int. J. Syst. Evol. Microbiol.">
        <title>Complete genome sequence of Corynebacterium casei LMG S-19264T (=DSM 44701T), isolated from a smear-ripened cheese.</title>
        <authorList>
            <consortium name="US DOE Joint Genome Institute (JGI-PGF)"/>
            <person name="Walter F."/>
            <person name="Albersmeier A."/>
            <person name="Kalinowski J."/>
            <person name="Ruckert C."/>
        </authorList>
    </citation>
    <scope>NUCLEOTIDE SEQUENCE</scope>
    <source>
        <strain evidence="2">VKM B-2222</strain>
    </source>
</reference>
<evidence type="ECO:0000259" key="1">
    <source>
        <dbReference type="PROSITE" id="PS50883"/>
    </source>
</evidence>
<dbReference type="Pfam" id="PF00563">
    <property type="entry name" value="EAL"/>
    <property type="match status" value="1"/>
</dbReference>
<keyword evidence="3" id="KW-1185">Reference proteome</keyword>
<name>A0AAD3NYA9_9RHOB</name>
<reference evidence="2" key="2">
    <citation type="submission" date="2023-01" db="EMBL/GenBank/DDBJ databases">
        <authorList>
            <person name="Sun Q."/>
            <person name="Evtushenko L."/>
        </authorList>
    </citation>
    <scope>NUCLEOTIDE SEQUENCE</scope>
    <source>
        <strain evidence="2">VKM B-2222</strain>
    </source>
</reference>
<dbReference type="InterPro" id="IPR001633">
    <property type="entry name" value="EAL_dom"/>
</dbReference>
<dbReference type="InterPro" id="IPR052155">
    <property type="entry name" value="Biofilm_reg_signaling"/>
</dbReference>
<accession>A0AAD3NYA9</accession>
<dbReference type="CDD" id="cd01948">
    <property type="entry name" value="EAL"/>
    <property type="match status" value="1"/>
</dbReference>
<organism evidence="2 3">
    <name type="scientific">Paracoccus kondratievae</name>
    <dbReference type="NCBI Taxonomy" id="135740"/>
    <lineage>
        <taxon>Bacteria</taxon>
        <taxon>Pseudomonadati</taxon>
        <taxon>Pseudomonadota</taxon>
        <taxon>Alphaproteobacteria</taxon>
        <taxon>Rhodobacterales</taxon>
        <taxon>Paracoccaceae</taxon>
        <taxon>Paracoccus</taxon>
    </lineage>
</organism>
<dbReference type="AlphaFoldDB" id="A0AAD3NYA9"/>
<dbReference type="SMART" id="SM00052">
    <property type="entry name" value="EAL"/>
    <property type="match status" value="1"/>
</dbReference>
<dbReference type="RefSeq" id="WP_010396870.1">
    <property type="nucleotide sequence ID" value="NZ_BSFH01000017.1"/>
</dbReference>
<dbReference type="PROSITE" id="PS50883">
    <property type="entry name" value="EAL"/>
    <property type="match status" value="1"/>
</dbReference>
<dbReference type="InterPro" id="IPR035919">
    <property type="entry name" value="EAL_sf"/>
</dbReference>
<gene>
    <name evidence="2" type="ORF">GCM10017635_10600</name>
</gene>
<evidence type="ECO:0000313" key="2">
    <source>
        <dbReference type="EMBL" id="GLK63590.1"/>
    </source>
</evidence>
<dbReference type="EMBL" id="BSFH01000017">
    <property type="protein sequence ID" value="GLK63590.1"/>
    <property type="molecule type" value="Genomic_DNA"/>
</dbReference>